<evidence type="ECO:0000256" key="12">
    <source>
        <dbReference type="SAM" id="Phobius"/>
    </source>
</evidence>
<accession>A0AAN7PQU9</accession>
<evidence type="ECO:0000256" key="9">
    <source>
        <dbReference type="ARBA" id="ARBA00023136"/>
    </source>
</evidence>
<evidence type="ECO:0000313" key="13">
    <source>
        <dbReference type="EMBL" id="KAK4874249.1"/>
    </source>
</evidence>
<evidence type="ECO:0008006" key="15">
    <source>
        <dbReference type="Google" id="ProtNLM"/>
    </source>
</evidence>
<evidence type="ECO:0000256" key="10">
    <source>
        <dbReference type="ARBA" id="ARBA00023242"/>
    </source>
</evidence>
<dbReference type="EMBL" id="JARPUR010000006">
    <property type="protein sequence ID" value="KAK4874249.1"/>
    <property type="molecule type" value="Genomic_DNA"/>
</dbReference>
<comment type="similarity">
    <text evidence="3">Belongs to the glycosyltransferase 92 family.</text>
</comment>
<evidence type="ECO:0000256" key="3">
    <source>
        <dbReference type="ARBA" id="ARBA00007647"/>
    </source>
</evidence>
<keyword evidence="5" id="KW-0808">Transferase</keyword>
<evidence type="ECO:0000256" key="6">
    <source>
        <dbReference type="ARBA" id="ARBA00022723"/>
    </source>
</evidence>
<dbReference type="GO" id="GO:0016757">
    <property type="term" value="F:glycosyltransferase activity"/>
    <property type="evidence" value="ECO:0007669"/>
    <property type="project" value="UniProtKB-KW"/>
</dbReference>
<keyword evidence="4" id="KW-0328">Glycosyltransferase</keyword>
<dbReference type="InterPro" id="IPR008166">
    <property type="entry name" value="Glyco_transf_92"/>
</dbReference>
<evidence type="ECO:0000256" key="11">
    <source>
        <dbReference type="SAM" id="MobiDB-lite"/>
    </source>
</evidence>
<dbReference type="Proteomes" id="UP001353858">
    <property type="component" value="Unassembled WGS sequence"/>
</dbReference>
<name>A0AAN7PQU9_9COLE</name>
<evidence type="ECO:0000256" key="7">
    <source>
        <dbReference type="ARBA" id="ARBA00022771"/>
    </source>
</evidence>
<comment type="caution">
    <text evidence="13">The sequence shown here is derived from an EMBL/GenBank/DDBJ whole genome shotgun (WGS) entry which is preliminary data.</text>
</comment>
<evidence type="ECO:0000313" key="14">
    <source>
        <dbReference type="Proteomes" id="UP001353858"/>
    </source>
</evidence>
<reference evidence="14" key="1">
    <citation type="submission" date="2023-01" db="EMBL/GenBank/DDBJ databases">
        <title>Key to firefly adult light organ development and bioluminescence: homeobox transcription factors regulate luciferase expression and transportation to peroxisome.</title>
        <authorList>
            <person name="Fu X."/>
        </authorList>
    </citation>
    <scope>NUCLEOTIDE SEQUENCE [LARGE SCALE GENOMIC DNA]</scope>
</reference>
<dbReference type="PANTHER" id="PTHR23215">
    <property type="entry name" value="ZINC FINGER PROTEIN 207"/>
    <property type="match status" value="1"/>
</dbReference>
<comment type="subcellular location">
    <subcellularLocation>
        <location evidence="2">Membrane</location>
    </subcellularLocation>
    <subcellularLocation>
        <location evidence="1">Nucleus</location>
    </subcellularLocation>
</comment>
<keyword evidence="7" id="KW-0863">Zinc-finger</keyword>
<dbReference type="CDD" id="cd20908">
    <property type="entry name" value="SUF4-like"/>
    <property type="match status" value="1"/>
</dbReference>
<sequence length="804" mass="90843">MQSRLRYLTLILLLSAFLTFYITIPVITPINTVNKHFNPKSGIKEIIAYSLKKQIEIESEEVTCQELSKSEQLMEKQQLWSQVPNTELNVFNIYHDDRLKPFHYLRLIGMIKGLWNETLYCQIKIADNVYHITKAVRTNIWSKEWYTEDEESFNPVLISCYIPSNYIPQSLSLSIKPCILSKKSFRVIVPRKTKDLDYSNFTMTVCVKPLNFIEDISKKLLQWIEINKILGADRFEFYVDKVHKNVNKLLKFYSRTFKRSFSIKYYRNVEDFTPQSVNGNESNLVGVKDVLKHDNYWDIKHNSNYRSVEATALLQTKTNHSVSWRIKNERHKFNRATLKTSATNTVNDYEVFSRNIWQKRRNEIITYNDCMYRNLQTSHFIIPVDIDEIIVPKKFYTWKDSLRHVFKLTPDLQEQFASFSVRNAYFLKEFSKEVRHSNVFFFDYVKRSQFSDEGPGLSIHCMQVHKEAIDKVPNSMPNRSNIEIEIYGMEGIPAADLKEHERHKQGGPDSDDDEPLPKRPKPEGLLGTAPGTMSSPGLVPGLMPPTLHHGMPPGMQMSHILGPMGHLGHHFLPPGMQMMPPHLAMMQAQTSPVKPLFPSAVPVSSPGAPVVGADFKPISAGATISAPPTTNSTPSGSSSSDTSKVATIATTGAASKIIHPPEDISLEEIRARQSRYQRNIPDKEDMANTSTSASEQLALAVSAAQQAAVNQAKQDALNHAAMLQRFQRPTGPPVMTMQATPVSMPLVMRPMIPGPPTFVGANLMRPPPLGMPPGLIGVPPGVVYGAPVLPGGHMLTPMMQPRYR</sequence>
<dbReference type="PANTHER" id="PTHR23215:SF0">
    <property type="entry name" value="BUB3-INTERACTING AND GLEBS MOTIF-CONTAINING PROTEIN ZNF207"/>
    <property type="match status" value="1"/>
</dbReference>
<evidence type="ECO:0000256" key="1">
    <source>
        <dbReference type="ARBA" id="ARBA00004123"/>
    </source>
</evidence>
<feature type="transmembrane region" description="Helical" evidence="12">
    <location>
        <begin position="7"/>
        <end position="27"/>
    </location>
</feature>
<keyword evidence="9 12" id="KW-0472">Membrane</keyword>
<keyword evidence="10" id="KW-0539">Nucleus</keyword>
<dbReference type="Pfam" id="PF01697">
    <property type="entry name" value="Glyco_transf_92"/>
    <property type="match status" value="2"/>
</dbReference>
<dbReference type="GO" id="GO:0016020">
    <property type="term" value="C:membrane"/>
    <property type="evidence" value="ECO:0007669"/>
    <property type="project" value="UniProtKB-SubCell"/>
</dbReference>
<keyword evidence="12" id="KW-0812">Transmembrane</keyword>
<feature type="region of interest" description="Disordered" evidence="11">
    <location>
        <begin position="622"/>
        <end position="645"/>
    </location>
</feature>
<evidence type="ECO:0000256" key="2">
    <source>
        <dbReference type="ARBA" id="ARBA00004370"/>
    </source>
</evidence>
<dbReference type="GO" id="GO:0005634">
    <property type="term" value="C:nucleus"/>
    <property type="evidence" value="ECO:0007669"/>
    <property type="project" value="UniProtKB-SubCell"/>
</dbReference>
<organism evidence="13 14">
    <name type="scientific">Aquatica leii</name>
    <dbReference type="NCBI Taxonomy" id="1421715"/>
    <lineage>
        <taxon>Eukaryota</taxon>
        <taxon>Metazoa</taxon>
        <taxon>Ecdysozoa</taxon>
        <taxon>Arthropoda</taxon>
        <taxon>Hexapoda</taxon>
        <taxon>Insecta</taxon>
        <taxon>Pterygota</taxon>
        <taxon>Neoptera</taxon>
        <taxon>Endopterygota</taxon>
        <taxon>Coleoptera</taxon>
        <taxon>Polyphaga</taxon>
        <taxon>Elateriformia</taxon>
        <taxon>Elateroidea</taxon>
        <taxon>Lampyridae</taxon>
        <taxon>Luciolinae</taxon>
        <taxon>Aquatica</taxon>
    </lineage>
</organism>
<gene>
    <name evidence="13" type="ORF">RN001_013609</name>
</gene>
<dbReference type="AlphaFoldDB" id="A0AAN7PQU9"/>
<proteinExistence type="inferred from homology"/>
<keyword evidence="8" id="KW-0862">Zinc</keyword>
<keyword evidence="12" id="KW-1133">Transmembrane helix</keyword>
<protein>
    <recommendedName>
        <fullName evidence="15">Glycosyltransferase family 92 protein</fullName>
    </recommendedName>
</protein>
<evidence type="ECO:0000256" key="8">
    <source>
        <dbReference type="ARBA" id="ARBA00022833"/>
    </source>
</evidence>
<keyword evidence="14" id="KW-1185">Reference proteome</keyword>
<evidence type="ECO:0000256" key="4">
    <source>
        <dbReference type="ARBA" id="ARBA00022676"/>
    </source>
</evidence>
<keyword evidence="6" id="KW-0479">Metal-binding</keyword>
<evidence type="ECO:0000256" key="5">
    <source>
        <dbReference type="ARBA" id="ARBA00022679"/>
    </source>
</evidence>
<feature type="region of interest" description="Disordered" evidence="11">
    <location>
        <begin position="500"/>
        <end position="555"/>
    </location>
</feature>
<dbReference type="GO" id="GO:0008270">
    <property type="term" value="F:zinc ion binding"/>
    <property type="evidence" value="ECO:0007669"/>
    <property type="project" value="UniProtKB-KW"/>
</dbReference>